<comment type="caution">
    <text evidence="3">The sequence shown here is derived from an EMBL/GenBank/DDBJ whole genome shotgun (WGS) entry which is preliminary data.</text>
</comment>
<dbReference type="RefSeq" id="XP_045959994.1">
    <property type="nucleotide sequence ID" value="XM_046102538.1"/>
</dbReference>
<feature type="signal peptide" evidence="2">
    <location>
        <begin position="1"/>
        <end position="18"/>
    </location>
</feature>
<dbReference type="GeneID" id="70131430"/>
<protein>
    <submittedName>
        <fullName evidence="3">Uncharacterized protein</fullName>
    </submittedName>
</protein>
<dbReference type="OrthoDB" id="4778957at2759"/>
<name>A0A9P8UPL0_9PEZI</name>
<feature type="chain" id="PRO_5040267422" evidence="2">
    <location>
        <begin position="19"/>
        <end position="213"/>
    </location>
</feature>
<evidence type="ECO:0000313" key="4">
    <source>
        <dbReference type="Proteomes" id="UP000758603"/>
    </source>
</evidence>
<proteinExistence type="predicted"/>
<keyword evidence="2" id="KW-0732">Signal</keyword>
<evidence type="ECO:0000313" key="3">
    <source>
        <dbReference type="EMBL" id="KAH6655729.1"/>
    </source>
</evidence>
<evidence type="ECO:0000256" key="2">
    <source>
        <dbReference type="SAM" id="SignalP"/>
    </source>
</evidence>
<evidence type="ECO:0000256" key="1">
    <source>
        <dbReference type="SAM" id="MobiDB-lite"/>
    </source>
</evidence>
<feature type="compositionally biased region" description="Low complexity" evidence="1">
    <location>
        <begin position="158"/>
        <end position="187"/>
    </location>
</feature>
<organism evidence="3 4">
    <name type="scientific">Truncatella angustata</name>
    <dbReference type="NCBI Taxonomy" id="152316"/>
    <lineage>
        <taxon>Eukaryota</taxon>
        <taxon>Fungi</taxon>
        <taxon>Dikarya</taxon>
        <taxon>Ascomycota</taxon>
        <taxon>Pezizomycotina</taxon>
        <taxon>Sordariomycetes</taxon>
        <taxon>Xylariomycetidae</taxon>
        <taxon>Amphisphaeriales</taxon>
        <taxon>Sporocadaceae</taxon>
        <taxon>Truncatella</taxon>
    </lineage>
</organism>
<sequence length="213" mass="21407">MVHHQVFFSLLSAALVSAQSTSIVSLFLGSSVAGVSTGATGYVVDASPTATTYVLDCVKALCVGSKRAEYARVTAAPGVQEYNKDNDGTAVHQECSFVGSTEATCVETTTVTGEAMYIATVTYVPASRVPSHRGQENIFTYPGLQAVLITSAATTATATTTPSTTASTTGDSTTATSQSSSGTGNATNDAASSTGAGKFVYGVAALAALAMGV</sequence>
<dbReference type="Proteomes" id="UP000758603">
    <property type="component" value="Unassembled WGS sequence"/>
</dbReference>
<gene>
    <name evidence="3" type="ORF">BKA67DRAFT_561637</name>
</gene>
<dbReference type="AlphaFoldDB" id="A0A9P8UPL0"/>
<reference evidence="3" key="1">
    <citation type="journal article" date="2021" name="Nat. Commun.">
        <title>Genetic determinants of endophytism in the Arabidopsis root mycobiome.</title>
        <authorList>
            <person name="Mesny F."/>
            <person name="Miyauchi S."/>
            <person name="Thiergart T."/>
            <person name="Pickel B."/>
            <person name="Atanasova L."/>
            <person name="Karlsson M."/>
            <person name="Huettel B."/>
            <person name="Barry K.W."/>
            <person name="Haridas S."/>
            <person name="Chen C."/>
            <person name="Bauer D."/>
            <person name="Andreopoulos W."/>
            <person name="Pangilinan J."/>
            <person name="LaButti K."/>
            <person name="Riley R."/>
            <person name="Lipzen A."/>
            <person name="Clum A."/>
            <person name="Drula E."/>
            <person name="Henrissat B."/>
            <person name="Kohler A."/>
            <person name="Grigoriev I.V."/>
            <person name="Martin F.M."/>
            <person name="Hacquard S."/>
        </authorList>
    </citation>
    <scope>NUCLEOTIDE SEQUENCE</scope>
    <source>
        <strain evidence="3">MPI-SDFR-AT-0073</strain>
    </source>
</reference>
<keyword evidence="4" id="KW-1185">Reference proteome</keyword>
<dbReference type="EMBL" id="JAGPXC010000003">
    <property type="protein sequence ID" value="KAH6655729.1"/>
    <property type="molecule type" value="Genomic_DNA"/>
</dbReference>
<accession>A0A9P8UPL0</accession>
<feature type="region of interest" description="Disordered" evidence="1">
    <location>
        <begin position="158"/>
        <end position="192"/>
    </location>
</feature>